<comment type="caution">
    <text evidence="1">The sequence shown here is derived from an EMBL/GenBank/DDBJ whole genome shotgun (WGS) entry which is preliminary data.</text>
</comment>
<evidence type="ECO:0000313" key="2">
    <source>
        <dbReference type="Proteomes" id="UP000521032"/>
    </source>
</evidence>
<evidence type="ECO:0000313" key="1">
    <source>
        <dbReference type="EMBL" id="CAD2072930.1"/>
    </source>
</evidence>
<reference evidence="1 2" key="1">
    <citation type="submission" date="2020-07" db="EMBL/GenBank/DDBJ databases">
        <authorList>
            <person name="Criscuolo A."/>
        </authorList>
    </citation>
    <scope>NUCLEOTIDE SEQUENCE [LARGE SCALE GENOMIC DNA]</scope>
    <source>
        <strain evidence="2">CIP 111030</strain>
    </source>
</reference>
<gene>
    <name evidence="1" type="ORF">JEOSCH030_00495</name>
</gene>
<keyword evidence="2" id="KW-1185">Reference proteome</keyword>
<dbReference type="AlphaFoldDB" id="A0A6V7R6C1"/>
<dbReference type="Gene3D" id="3.40.30.10">
    <property type="entry name" value="Glutaredoxin"/>
    <property type="match status" value="1"/>
</dbReference>
<dbReference type="SUPFAM" id="SSF52833">
    <property type="entry name" value="Thioredoxin-like"/>
    <property type="match status" value="1"/>
</dbReference>
<dbReference type="InterPro" id="IPR036249">
    <property type="entry name" value="Thioredoxin-like_sf"/>
</dbReference>
<proteinExistence type="predicted"/>
<dbReference type="EMBL" id="CAJEWE010000006">
    <property type="protein sequence ID" value="CAD2072930.1"/>
    <property type="molecule type" value="Genomic_DNA"/>
</dbReference>
<dbReference type="Pfam" id="PF13743">
    <property type="entry name" value="Thioredoxin_5"/>
    <property type="match status" value="1"/>
</dbReference>
<dbReference type="Proteomes" id="UP000521032">
    <property type="component" value="Unassembled WGS sequence"/>
</dbReference>
<accession>A0A6V7R6C1</accession>
<protein>
    <recommendedName>
        <fullName evidence="3">DSBA-like thioredoxin domain protein</fullName>
    </recommendedName>
</protein>
<evidence type="ECO:0008006" key="3">
    <source>
        <dbReference type="Google" id="ProtNLM"/>
    </source>
</evidence>
<sequence>MSKSNIIPLFIDPVDYRVEAFYFFDPFQETSLEMEAIINKLLLEYKGHLHITKVLAPSLKVLTKCQAQSTSNQDNIALAYKAAEVQGRMKARKFMRFLFNRITPVNGLCTSEMIEECAELSGLDMSAFKEEVGSENLHILLKRDLALYRELEIEEHPTFVFFSGDVKEDGLKVEGIYDYYVYAHIIHEMLGIDVKKKALPNIKDYIMKNELVSFRELKTIYDWREGVLLNELRRLEFEHVINRVKLVDTEYYKIAKTE</sequence>
<dbReference type="RefSeq" id="WP_186085534.1">
    <property type="nucleotide sequence ID" value="NZ_BMDB01000001.1"/>
</dbReference>
<organism evidence="1 2">
    <name type="scientific">Phocicoccus schoeneichii</name>
    <dbReference type="NCBI Taxonomy" id="1812261"/>
    <lineage>
        <taxon>Bacteria</taxon>
        <taxon>Bacillati</taxon>
        <taxon>Bacillota</taxon>
        <taxon>Bacilli</taxon>
        <taxon>Bacillales</taxon>
        <taxon>Salinicoccaceae</taxon>
        <taxon>Phocicoccus</taxon>
    </lineage>
</organism>
<name>A0A6V7R6C1_9BACL</name>